<accession>A0A7J6WJN8</accession>
<comment type="caution">
    <text evidence="1">The sequence shown here is derived from an EMBL/GenBank/DDBJ whole genome shotgun (WGS) entry which is preliminary data.</text>
</comment>
<organism evidence="1 2">
    <name type="scientific">Thalictrum thalictroides</name>
    <name type="common">Rue-anemone</name>
    <name type="synonym">Anemone thalictroides</name>
    <dbReference type="NCBI Taxonomy" id="46969"/>
    <lineage>
        <taxon>Eukaryota</taxon>
        <taxon>Viridiplantae</taxon>
        <taxon>Streptophyta</taxon>
        <taxon>Embryophyta</taxon>
        <taxon>Tracheophyta</taxon>
        <taxon>Spermatophyta</taxon>
        <taxon>Magnoliopsida</taxon>
        <taxon>Ranunculales</taxon>
        <taxon>Ranunculaceae</taxon>
        <taxon>Thalictroideae</taxon>
        <taxon>Thalictrum</taxon>
    </lineage>
</organism>
<name>A0A7J6WJN8_THATH</name>
<dbReference type="Proteomes" id="UP000554482">
    <property type="component" value="Unassembled WGS sequence"/>
</dbReference>
<dbReference type="EMBL" id="JABWDY010015483">
    <property type="protein sequence ID" value="KAF5196820.1"/>
    <property type="molecule type" value="Genomic_DNA"/>
</dbReference>
<keyword evidence="2" id="KW-1185">Reference proteome</keyword>
<dbReference type="AlphaFoldDB" id="A0A7J6WJN8"/>
<protein>
    <submittedName>
        <fullName evidence="1">Uncharacterized protein</fullName>
    </submittedName>
</protein>
<evidence type="ECO:0000313" key="2">
    <source>
        <dbReference type="Proteomes" id="UP000554482"/>
    </source>
</evidence>
<gene>
    <name evidence="1" type="ORF">FRX31_013594</name>
</gene>
<proteinExistence type="predicted"/>
<sequence>MCLQIDVGRDIFHRESMSHDRTSDAHLWRRVDASREYMQWVKIVSSVFAVSF</sequence>
<evidence type="ECO:0000313" key="1">
    <source>
        <dbReference type="EMBL" id="KAF5196820.1"/>
    </source>
</evidence>
<reference evidence="1 2" key="1">
    <citation type="submission" date="2020-06" db="EMBL/GenBank/DDBJ databases">
        <title>Transcriptomic and genomic resources for Thalictrum thalictroides and T. hernandezii: Facilitating candidate gene discovery in an emerging model plant lineage.</title>
        <authorList>
            <person name="Arias T."/>
            <person name="Riano-Pachon D.M."/>
            <person name="Di Stilio V.S."/>
        </authorList>
    </citation>
    <scope>NUCLEOTIDE SEQUENCE [LARGE SCALE GENOMIC DNA]</scope>
    <source>
        <strain evidence="2">cv. WT478/WT964</strain>
        <tissue evidence="1">Leaves</tissue>
    </source>
</reference>
<feature type="non-terminal residue" evidence="1">
    <location>
        <position position="1"/>
    </location>
</feature>